<dbReference type="AlphaFoldDB" id="B6T262"/>
<proteinExistence type="evidence at transcript level"/>
<accession>B6T262</accession>
<feature type="chain" id="PRO_5002849945" description="Knottin scorpion toxin-like domain-containing protein" evidence="1">
    <location>
        <begin position="24"/>
        <end position="78"/>
    </location>
</feature>
<keyword evidence="1" id="KW-0732">Signal</keyword>
<dbReference type="EMBL" id="EU959077">
    <property type="protein sequence ID" value="ACG31195.1"/>
    <property type="molecule type" value="mRNA"/>
</dbReference>
<organism evidence="2">
    <name type="scientific">Zea mays</name>
    <name type="common">Maize</name>
    <dbReference type="NCBI Taxonomy" id="4577"/>
    <lineage>
        <taxon>Eukaryota</taxon>
        <taxon>Viridiplantae</taxon>
        <taxon>Streptophyta</taxon>
        <taxon>Embryophyta</taxon>
        <taxon>Tracheophyta</taxon>
        <taxon>Spermatophyta</taxon>
        <taxon>Magnoliopsida</taxon>
        <taxon>Liliopsida</taxon>
        <taxon>Poales</taxon>
        <taxon>Poaceae</taxon>
        <taxon>PACMAD clade</taxon>
        <taxon>Panicoideae</taxon>
        <taxon>Andropogonodae</taxon>
        <taxon>Andropogoneae</taxon>
        <taxon>Tripsacinae</taxon>
        <taxon>Zea</taxon>
    </lineage>
</organism>
<evidence type="ECO:0000313" key="2">
    <source>
        <dbReference type="EMBL" id="ACG31195.1"/>
    </source>
</evidence>
<evidence type="ECO:0008006" key="3">
    <source>
        <dbReference type="Google" id="ProtNLM"/>
    </source>
</evidence>
<name>B6T262_MAIZE</name>
<feature type="signal peptide" evidence="1">
    <location>
        <begin position="1"/>
        <end position="23"/>
    </location>
</feature>
<protein>
    <recommendedName>
        <fullName evidence="3">Knottin scorpion toxin-like domain-containing protein</fullName>
    </recommendedName>
</protein>
<reference evidence="2" key="1">
    <citation type="journal article" date="2009" name="Plant Mol. Biol.">
        <title>Insights into corn genes derived from large-scale cDNA sequencing.</title>
        <authorList>
            <person name="Alexandrov N.N."/>
            <person name="Brover V.V."/>
            <person name="Freidin S."/>
            <person name="Troukhan M.E."/>
            <person name="Tatarinova T.V."/>
            <person name="Zhang H."/>
            <person name="Swaller T.J."/>
            <person name="Lu Y.P."/>
            <person name="Bouck J."/>
            <person name="Flavell R.B."/>
            <person name="Feldmann K.A."/>
        </authorList>
    </citation>
    <scope>NUCLEOTIDE SEQUENCE</scope>
</reference>
<sequence length="78" mass="8738">MGPRYITLCIFLVLVLHGDTTLAETCRQFVKWDPFCFSAMCKASCFIEGKSSDGSYVKGHRCESNGYHAVCVCFLCKN</sequence>
<evidence type="ECO:0000256" key="1">
    <source>
        <dbReference type="SAM" id="SignalP"/>
    </source>
</evidence>